<evidence type="ECO:0000259" key="3">
    <source>
        <dbReference type="Pfam" id="PF04509"/>
    </source>
</evidence>
<feature type="domain" description="CheC-like protein" evidence="3">
    <location>
        <begin position="112"/>
        <end position="145"/>
    </location>
</feature>
<gene>
    <name evidence="4" type="ORF">SAMN04488692_10644</name>
</gene>
<dbReference type="OrthoDB" id="9812187at2"/>
<dbReference type="InterPro" id="IPR028976">
    <property type="entry name" value="CheC-like_sf"/>
</dbReference>
<proteinExistence type="predicted"/>
<feature type="domain" description="CheC-like protein" evidence="3">
    <location>
        <begin position="13"/>
        <end position="49"/>
    </location>
</feature>
<accession>A0A1G9LF78</accession>
<name>A0A1G9LF78_9FIRM</name>
<dbReference type="PANTHER" id="PTHR43693:SF1">
    <property type="entry name" value="PROTEIN PHOSPHATASE CHEZ"/>
    <property type="match status" value="1"/>
</dbReference>
<dbReference type="InterPro" id="IPR050992">
    <property type="entry name" value="CheZ_family_phosphatases"/>
</dbReference>
<dbReference type="STRING" id="321763.SAMN04488692_10644"/>
<dbReference type="InterPro" id="IPR007597">
    <property type="entry name" value="CheC"/>
</dbReference>
<dbReference type="Pfam" id="PF04509">
    <property type="entry name" value="CheC"/>
    <property type="match status" value="2"/>
</dbReference>
<dbReference type="GO" id="GO:0016787">
    <property type="term" value="F:hydrolase activity"/>
    <property type="evidence" value="ECO:0007669"/>
    <property type="project" value="UniProtKB-KW"/>
</dbReference>
<dbReference type="CDD" id="cd17909">
    <property type="entry name" value="CheC_ClassI"/>
    <property type="match status" value="1"/>
</dbReference>
<evidence type="ECO:0000313" key="5">
    <source>
        <dbReference type="Proteomes" id="UP000199476"/>
    </source>
</evidence>
<keyword evidence="5" id="KW-1185">Reference proteome</keyword>
<dbReference type="RefSeq" id="WP_089759106.1">
    <property type="nucleotide sequence ID" value="NZ_FNGO01000006.1"/>
</dbReference>
<dbReference type="Gene3D" id="3.40.1550.10">
    <property type="entry name" value="CheC-like"/>
    <property type="match status" value="1"/>
</dbReference>
<keyword evidence="1" id="KW-0145">Chemotaxis</keyword>
<dbReference type="PANTHER" id="PTHR43693">
    <property type="entry name" value="PROTEIN PHOSPHATASE CHEZ"/>
    <property type="match status" value="1"/>
</dbReference>
<evidence type="ECO:0000256" key="1">
    <source>
        <dbReference type="ARBA" id="ARBA00022500"/>
    </source>
</evidence>
<reference evidence="4 5" key="1">
    <citation type="submission" date="2016-10" db="EMBL/GenBank/DDBJ databases">
        <authorList>
            <person name="de Groot N.N."/>
        </authorList>
    </citation>
    <scope>NUCLEOTIDE SEQUENCE [LARGE SCALE GENOMIC DNA]</scope>
    <source>
        <strain evidence="4 5">SLAS-1</strain>
    </source>
</reference>
<dbReference type="GO" id="GO:0006935">
    <property type="term" value="P:chemotaxis"/>
    <property type="evidence" value="ECO:0007669"/>
    <property type="project" value="UniProtKB-KW"/>
</dbReference>
<sequence length="206" mass="22193">MADDLLKNLEEQELDALKEIGNIGAGNAATAFAQFLDRRVDMTVPSVNIIPLSEAHELTGDSAERVAGIRLKVMGDAPATILFMAGGESVERLVSMVADKDVDFEDLDEIDSSALKELVNILSGSYLNSLNKMTGFNLVQSVPEFAVDMAGAIISTTLVPVGKTSDYTMVIETQFVEGGEEIDSYLMLIPHGDSLRKILSSLGFDF</sequence>
<dbReference type="Proteomes" id="UP000199476">
    <property type="component" value="Unassembled WGS sequence"/>
</dbReference>
<dbReference type="SUPFAM" id="SSF103039">
    <property type="entry name" value="CheC-like"/>
    <property type="match status" value="1"/>
</dbReference>
<keyword evidence="2" id="KW-0378">Hydrolase</keyword>
<dbReference type="EMBL" id="FNGO01000006">
    <property type="protein sequence ID" value="SDL60601.1"/>
    <property type="molecule type" value="Genomic_DNA"/>
</dbReference>
<dbReference type="AlphaFoldDB" id="A0A1G9LF78"/>
<evidence type="ECO:0000313" key="4">
    <source>
        <dbReference type="EMBL" id="SDL60601.1"/>
    </source>
</evidence>
<protein>
    <submittedName>
        <fullName evidence="4">Chemotaxis protein CheC</fullName>
    </submittedName>
</protein>
<organism evidence="4 5">
    <name type="scientific">Halarsenatibacter silvermanii</name>
    <dbReference type="NCBI Taxonomy" id="321763"/>
    <lineage>
        <taxon>Bacteria</taxon>
        <taxon>Bacillati</taxon>
        <taxon>Bacillota</taxon>
        <taxon>Clostridia</taxon>
        <taxon>Halanaerobiales</taxon>
        <taxon>Halarsenatibacteraceae</taxon>
        <taxon>Halarsenatibacter</taxon>
    </lineage>
</organism>
<evidence type="ECO:0000256" key="2">
    <source>
        <dbReference type="ARBA" id="ARBA00022801"/>
    </source>
</evidence>